<dbReference type="PROSITE" id="PS51175">
    <property type="entry name" value="CBM6"/>
    <property type="match status" value="6"/>
</dbReference>
<dbReference type="Pfam" id="PF17957">
    <property type="entry name" value="Big_7"/>
    <property type="match status" value="3"/>
</dbReference>
<dbReference type="InterPro" id="IPR005084">
    <property type="entry name" value="CBM6"/>
</dbReference>
<proteinExistence type="predicted"/>
<dbReference type="SMART" id="SM00089">
    <property type="entry name" value="PKD"/>
    <property type="match status" value="3"/>
</dbReference>
<evidence type="ECO:0000256" key="2">
    <source>
        <dbReference type="SAM" id="SignalP"/>
    </source>
</evidence>
<dbReference type="PANTHER" id="PTHR40469">
    <property type="entry name" value="SECRETED GLYCOSYL HYDROLASE"/>
    <property type="match status" value="1"/>
</dbReference>
<dbReference type="NCBIfam" id="TIGR04183">
    <property type="entry name" value="Por_Secre_tail"/>
    <property type="match status" value="1"/>
</dbReference>
<keyword evidence="1 2" id="KW-0732">Signal</keyword>
<feature type="signal peptide" evidence="2">
    <location>
        <begin position="1"/>
        <end position="20"/>
    </location>
</feature>
<feature type="domain" description="CBM6" evidence="3">
    <location>
        <begin position="983"/>
        <end position="1122"/>
    </location>
</feature>
<feature type="domain" description="CBM6" evidence="3">
    <location>
        <begin position="501"/>
        <end position="640"/>
    </location>
</feature>
<feature type="domain" description="CBM6" evidence="3">
    <location>
        <begin position="823"/>
        <end position="962"/>
    </location>
</feature>
<dbReference type="GO" id="GO:0030246">
    <property type="term" value="F:carbohydrate binding"/>
    <property type="evidence" value="ECO:0007669"/>
    <property type="project" value="InterPro"/>
</dbReference>
<dbReference type="Gene3D" id="2.60.120.260">
    <property type="entry name" value="Galactose-binding domain-like"/>
    <property type="match status" value="6"/>
</dbReference>
<name>A0A098LAQ4_9BACT</name>
<dbReference type="SMART" id="SM00606">
    <property type="entry name" value="CBD_IV"/>
    <property type="match status" value="6"/>
</dbReference>
<keyword evidence="5" id="KW-1185">Reference proteome</keyword>
<dbReference type="eggNOG" id="COG5295">
    <property type="taxonomic scope" value="Bacteria"/>
</dbReference>
<dbReference type="eggNOG" id="COG3420">
    <property type="taxonomic scope" value="Bacteria"/>
</dbReference>
<feature type="domain" description="CBM6" evidence="3">
    <location>
        <begin position="662"/>
        <end position="801"/>
    </location>
</feature>
<feature type="domain" description="CBM6" evidence="3">
    <location>
        <begin position="1144"/>
        <end position="1283"/>
    </location>
</feature>
<dbReference type="OrthoDB" id="177731at2"/>
<dbReference type="eggNOG" id="COG1472">
    <property type="taxonomic scope" value="Bacteria"/>
</dbReference>
<dbReference type="SUPFAM" id="SSF49785">
    <property type="entry name" value="Galactose-binding domain-like"/>
    <property type="match status" value="6"/>
</dbReference>
<dbReference type="InterPro" id="IPR008979">
    <property type="entry name" value="Galactose-bd-like_sf"/>
</dbReference>
<dbReference type="Gene3D" id="2.60.40.10">
    <property type="entry name" value="Immunoglobulins"/>
    <property type="match status" value="3"/>
</dbReference>
<sequence>MKKKVLLFLSLAILGQPWNARSSTVSKDGTFLSVNQSSNSSPTVSLISPAANATFAVGQSVTITANASDSEEAISKVEFYLGSIKIGEDLSSPYSITWTDVPAGSYAITAKAYNQSGASATSSEVTFTVGDRVNLLPVVSIVTPTANTSIAEGETIVVSVNASDPDGNIAKVELFNGSTKIAERTALPYTFNWADAVAGTYTITAKATDNEAAVSVSSNVTITVHSVAQGIPPVVKITSPSTNSTFQEGKVITINADASDSDGTITKVEYYNGSEKIGQELLEPYSLLWNNAPVGTHSITVKAIDNSGLFTISDPITIVVNERNALKEPYHGTPAEIPGRIEAEDFDKGGLNLAYYDDTPDNKGGQYRKEEYVDIEKCAEGGYDIGFMDIGEWLDYTVEVKETGTYELGVRVGSPNTGKVLHIEMDGVDISGPVTVPNTGDWQKYVTVKIPNIELTAGIQTMKIVMDSAEFNLNYVEFKKISVPNPTVSTPYHGSPAIIPGKIEAEDYDLGGLNVAYYDDTQDNKGGAYRDDFVDIEKCAEGGYDIGFMDIGEWLNYTVQVDSSGTYELGLRVGSPNTGKVLHIEMDGVDISGPVTVPNTGDWQKYATVKIPNIQLTAGVKIMKIAMDSAEFNLNYVEFKKVSAPNPTVSTPYHGSPAIIPGRIEAEDYDLGGLNVAYYDDTQDNKGGAYRDDFVDIEKCAEDGYDIGFMDIGEWLNYTVQVDSTGTYELGVRVGSPNTGKVLHIEMDGLDISGPVTVPNTGDWQKYATVKIPNIQLTAGVKIMKIVMDSAEFNLNYVEFKKVSAPNPTVSTPYHGSPAIIPGRIEAEDYDLGGLDIAYYDDTQDNKGGEYRADFVDIEKCAEGGYDIGFMDIGEWLNYTVQVDSTGTYELGVRVGSPNTGKVLHIEMDGLDISGPVTIPNTGDWQKYETVIIPNIQLTAGVKIMKIVMDSAEFNLNYVEFKRVSTHPIVSTPYHGIPAVIPGRIEAEDYDLGGLNVAYYDDTQDNKGGAYRDDFVDIEKCAEGGYDIGYMDIGEWLNYTVQVDSTGTYELGVRVGSPNTGKVLHIEMNGVDISGPVIVPNTGDWQKYATVKIPNIQLTAGVQVMKIVMDSAEFNLNYVEFKSVSTPNPTVSTPYHGSPALIPGRIEAEDYDLGGLNIAYYDDTQDNKGGEYRDDFVDIEKCAEGGYDIGFMDIGEWLNYTVEVASTGTYELGVRVGSPNTGKVLHIEMNGVDISGPVIVPNTGDWQKYATVKIPNIQLTAGVQIMKIVMDSAEFNLNYVEFIPVKKPSDSTGTECQLTATPDASKFVVRNSFADQYSGAGLSNVDGALQITQRAWGQSYLYVIESGRKYSVEAGKAYTISFDFKDNGSNKVASIETGFGKSIEWNGPVNAQPLTSITGTFNSADFEKQSVTFNALSTGSYYLVVKLNWTGQPNAKTTNFIKNISVCEEIAMPSAAVAANQEMTIAGPNPFNDETLVYIPFAGSGNAEANVNITDVYGKPVTSYSTPFEGQLLPIGKGLAVGIYIVTVFYEGQVYTTRVIKN</sequence>
<evidence type="ECO:0000313" key="5">
    <source>
        <dbReference type="Proteomes" id="UP000030185"/>
    </source>
</evidence>
<dbReference type="InterPro" id="IPR013783">
    <property type="entry name" value="Ig-like_fold"/>
</dbReference>
<feature type="domain" description="CBM6" evidence="3">
    <location>
        <begin position="339"/>
        <end position="479"/>
    </location>
</feature>
<evidence type="ECO:0000256" key="1">
    <source>
        <dbReference type="ARBA" id="ARBA00022729"/>
    </source>
</evidence>
<dbReference type="Proteomes" id="UP000030185">
    <property type="component" value="Unassembled WGS sequence"/>
</dbReference>
<feature type="chain" id="PRO_5001944846" evidence="2">
    <location>
        <begin position="21"/>
        <end position="1542"/>
    </location>
</feature>
<dbReference type="InterPro" id="IPR006584">
    <property type="entry name" value="Cellulose-bd_IV"/>
</dbReference>
<gene>
    <name evidence="4" type="ORF">MYP_1233</name>
</gene>
<evidence type="ECO:0000313" key="4">
    <source>
        <dbReference type="EMBL" id="GAL84005.1"/>
    </source>
</evidence>
<accession>A0A098LAQ4</accession>
<dbReference type="InterPro" id="IPR026444">
    <property type="entry name" value="Secre_tail"/>
</dbReference>
<reference evidence="4 5" key="1">
    <citation type="submission" date="2014-09" db="EMBL/GenBank/DDBJ databases">
        <title>Sporocytophaga myxococcoides PG-01 genome sequencing.</title>
        <authorList>
            <person name="Liu L."/>
            <person name="Gao P.J."/>
            <person name="Chen G.J."/>
            <person name="Wang L.S."/>
        </authorList>
    </citation>
    <scope>NUCLEOTIDE SEQUENCE [LARGE SCALE GENOMIC DNA]</scope>
    <source>
        <strain evidence="4 5">PG-01</strain>
    </source>
</reference>
<dbReference type="Pfam" id="PF03422">
    <property type="entry name" value="CBM_6"/>
    <property type="match status" value="6"/>
</dbReference>
<dbReference type="CDD" id="cd04080">
    <property type="entry name" value="CBM6_cellulase-like"/>
    <property type="match status" value="6"/>
</dbReference>
<dbReference type="RefSeq" id="WP_045459870.1">
    <property type="nucleotide sequence ID" value="NZ_BBLT01000002.1"/>
</dbReference>
<dbReference type="PANTHER" id="PTHR40469:SF2">
    <property type="entry name" value="GALACTOSE-BINDING DOMAIN-LIKE SUPERFAMILY PROTEIN"/>
    <property type="match status" value="1"/>
</dbReference>
<evidence type="ECO:0000259" key="3">
    <source>
        <dbReference type="PROSITE" id="PS51175"/>
    </source>
</evidence>
<dbReference type="EMBL" id="BBLT01000002">
    <property type="protein sequence ID" value="GAL84005.1"/>
    <property type="molecule type" value="Genomic_DNA"/>
</dbReference>
<dbReference type="STRING" id="153721.MYP_1233"/>
<organism evidence="4 5">
    <name type="scientific">Sporocytophaga myxococcoides</name>
    <dbReference type="NCBI Taxonomy" id="153721"/>
    <lineage>
        <taxon>Bacteria</taxon>
        <taxon>Pseudomonadati</taxon>
        <taxon>Bacteroidota</taxon>
        <taxon>Cytophagia</taxon>
        <taxon>Cytophagales</taxon>
        <taxon>Cytophagaceae</taxon>
        <taxon>Sporocytophaga</taxon>
    </lineage>
</organism>
<comment type="caution">
    <text evidence="4">The sequence shown here is derived from an EMBL/GenBank/DDBJ whole genome shotgun (WGS) entry which is preliminary data.</text>
</comment>
<protein>
    <submittedName>
        <fullName evidence="4">Carbohydrate binding family 6</fullName>
    </submittedName>
</protein>
<dbReference type="InterPro" id="IPR022409">
    <property type="entry name" value="PKD/Chitinase_dom"/>
</dbReference>